<dbReference type="Gene3D" id="3.20.20.100">
    <property type="entry name" value="NADP-dependent oxidoreductase domain"/>
    <property type="match status" value="1"/>
</dbReference>
<name>A0ABR3F1D1_9AGAR</name>
<sequence length="370" mass="41035">MMDDVLISQLPVSILRSSLRLIISQSPGVRQVFADHVRGRLRETLPQFTSPQILFAVTNPLCTEFMASIRCLFSSKLAIEALPYLTHFVAGLTETCSRWQPNDELEQCLDKACGDMVQAIQALKESLLTSSEGGRKEELHSNLTNLASALLACENYCVSVGLPYPFTRAQLQVDDFIALLFPETQAGIVNSIPTAELTVSINPVTAGSLEYVQLGSLQVPRLLNGLWQMSSPAWGCASSVKQTIALSQLIEAGLLATDMADHYGDAELIYGGFRNRLKPDVRERTLAASKWCVFRSIEQPVTAGLVFDAVQERVRRLKGKIDLLQFHWNNYEDKNYLIVIAELVKLTKTCPSLVSHIGLCNFDAERTEEI</sequence>
<keyword evidence="3" id="KW-1185">Reference proteome</keyword>
<accession>A0ABR3F1D1</accession>
<gene>
    <name evidence="2" type="ORF">V5O48_012968</name>
</gene>
<evidence type="ECO:0000313" key="2">
    <source>
        <dbReference type="EMBL" id="KAL0568999.1"/>
    </source>
</evidence>
<protein>
    <recommendedName>
        <fullName evidence="1">NADP-dependent oxidoreductase domain-containing protein</fullName>
    </recommendedName>
</protein>
<reference evidence="2 3" key="1">
    <citation type="submission" date="2024-02" db="EMBL/GenBank/DDBJ databases">
        <title>A draft genome for the cacao thread blight pathogen Marasmius crinis-equi.</title>
        <authorList>
            <person name="Cohen S.P."/>
            <person name="Baruah I.K."/>
            <person name="Amoako-Attah I."/>
            <person name="Bukari Y."/>
            <person name="Meinhardt L.W."/>
            <person name="Bailey B.A."/>
        </authorList>
    </citation>
    <scope>NUCLEOTIDE SEQUENCE [LARGE SCALE GENOMIC DNA]</scope>
    <source>
        <strain evidence="2 3">GH-76</strain>
    </source>
</reference>
<dbReference type="InterPro" id="IPR036812">
    <property type="entry name" value="NAD(P)_OxRdtase_dom_sf"/>
</dbReference>
<dbReference type="Proteomes" id="UP001465976">
    <property type="component" value="Unassembled WGS sequence"/>
</dbReference>
<dbReference type="EMBL" id="JBAHYK010001212">
    <property type="protein sequence ID" value="KAL0568999.1"/>
    <property type="molecule type" value="Genomic_DNA"/>
</dbReference>
<proteinExistence type="predicted"/>
<feature type="domain" description="NADP-dependent oxidoreductase" evidence="1">
    <location>
        <begin position="222"/>
        <end position="370"/>
    </location>
</feature>
<feature type="non-terminal residue" evidence="2">
    <location>
        <position position="370"/>
    </location>
</feature>
<dbReference type="PANTHER" id="PTHR43147:SF2">
    <property type="entry name" value="NADP-DEPENDENT OXIDOREDUCTASE DOMAIN-CONTAINING PROTEIN"/>
    <property type="match status" value="1"/>
</dbReference>
<organism evidence="2 3">
    <name type="scientific">Marasmius crinis-equi</name>
    <dbReference type="NCBI Taxonomy" id="585013"/>
    <lineage>
        <taxon>Eukaryota</taxon>
        <taxon>Fungi</taxon>
        <taxon>Dikarya</taxon>
        <taxon>Basidiomycota</taxon>
        <taxon>Agaricomycotina</taxon>
        <taxon>Agaricomycetes</taxon>
        <taxon>Agaricomycetidae</taxon>
        <taxon>Agaricales</taxon>
        <taxon>Marasmiineae</taxon>
        <taxon>Marasmiaceae</taxon>
        <taxon>Marasmius</taxon>
    </lineage>
</organism>
<comment type="caution">
    <text evidence="2">The sequence shown here is derived from an EMBL/GenBank/DDBJ whole genome shotgun (WGS) entry which is preliminary data.</text>
</comment>
<dbReference type="PANTHER" id="PTHR43147">
    <property type="entry name" value="PROTEIN TAS"/>
    <property type="match status" value="1"/>
</dbReference>
<dbReference type="InterPro" id="IPR023210">
    <property type="entry name" value="NADP_OxRdtase_dom"/>
</dbReference>
<evidence type="ECO:0000313" key="3">
    <source>
        <dbReference type="Proteomes" id="UP001465976"/>
    </source>
</evidence>
<dbReference type="SUPFAM" id="SSF51430">
    <property type="entry name" value="NAD(P)-linked oxidoreductase"/>
    <property type="match status" value="1"/>
</dbReference>
<evidence type="ECO:0000259" key="1">
    <source>
        <dbReference type="Pfam" id="PF00248"/>
    </source>
</evidence>
<dbReference type="Pfam" id="PF00248">
    <property type="entry name" value="Aldo_ket_red"/>
    <property type="match status" value="1"/>
</dbReference>